<dbReference type="Proteomes" id="UP001159363">
    <property type="component" value="Chromosome 15"/>
</dbReference>
<dbReference type="EMBL" id="JARBHB010000016">
    <property type="protein sequence ID" value="KAJ8866502.1"/>
    <property type="molecule type" value="Genomic_DNA"/>
</dbReference>
<protein>
    <submittedName>
        <fullName evidence="2">Uncharacterized protein</fullName>
    </submittedName>
</protein>
<evidence type="ECO:0000313" key="2">
    <source>
        <dbReference type="EMBL" id="KAJ8866502.1"/>
    </source>
</evidence>
<evidence type="ECO:0000256" key="1">
    <source>
        <dbReference type="SAM" id="MobiDB-lite"/>
    </source>
</evidence>
<organism evidence="2 3">
    <name type="scientific">Dryococelus australis</name>
    <dbReference type="NCBI Taxonomy" id="614101"/>
    <lineage>
        <taxon>Eukaryota</taxon>
        <taxon>Metazoa</taxon>
        <taxon>Ecdysozoa</taxon>
        <taxon>Arthropoda</taxon>
        <taxon>Hexapoda</taxon>
        <taxon>Insecta</taxon>
        <taxon>Pterygota</taxon>
        <taxon>Neoptera</taxon>
        <taxon>Polyneoptera</taxon>
        <taxon>Phasmatodea</taxon>
        <taxon>Verophasmatodea</taxon>
        <taxon>Anareolatae</taxon>
        <taxon>Phasmatidae</taxon>
        <taxon>Eurycanthinae</taxon>
        <taxon>Dryococelus</taxon>
    </lineage>
</organism>
<reference evidence="2 3" key="1">
    <citation type="submission" date="2023-02" db="EMBL/GenBank/DDBJ databases">
        <title>LHISI_Scaffold_Assembly.</title>
        <authorList>
            <person name="Stuart O.P."/>
            <person name="Cleave R."/>
            <person name="Magrath M.J.L."/>
            <person name="Mikheyev A.S."/>
        </authorList>
    </citation>
    <scope>NUCLEOTIDE SEQUENCE [LARGE SCALE GENOMIC DNA]</scope>
    <source>
        <strain evidence="2">Daus_M_001</strain>
        <tissue evidence="2">Leg muscle</tissue>
    </source>
</reference>
<gene>
    <name evidence="2" type="ORF">PR048_032345</name>
</gene>
<sequence>MLQMRLSGISRGVAPLLDCSLNQLFVVFQETAAAFAPATTGIRRCRGSYIMNPSSGGSWSPSPAPRSPGRPRLFQQPSEWSSEQKKKGRGCSRCLLSEGDVSLAVGGFFSWCSCPLRGSRWCSGYTARLPHRTYCRFSEISGSPPPPSARSHVHAFNRCSILTSFHPHQFSRPLMLRAGQISALYPVAISDALPPSNHARRLRGVVWWCSGQITHIPPKGIGFDSRRDVTPGFSHVGIASDDAVGRRVFSGMSRLPCPFIPALLQSPTSALKTSTLRAAQISPLTSTAPGGWGDQLEAEKLVESTTPALFVLKDVLVQQRLLKYMQAGAVNTHESSALSLWCNFLHLSRVCMRWSNILEAGFWQGIRKVANSLDHDFASYLRPGGRAGFYCVSGLTPYSYKEGKSYKETCIASKRDWAAMACSLGP</sequence>
<proteinExistence type="predicted"/>
<comment type="caution">
    <text evidence="2">The sequence shown here is derived from an EMBL/GenBank/DDBJ whole genome shotgun (WGS) entry which is preliminary data.</text>
</comment>
<accession>A0ABQ9G4Z5</accession>
<name>A0ABQ9G4Z5_9NEOP</name>
<evidence type="ECO:0000313" key="3">
    <source>
        <dbReference type="Proteomes" id="UP001159363"/>
    </source>
</evidence>
<feature type="region of interest" description="Disordered" evidence="1">
    <location>
        <begin position="54"/>
        <end position="85"/>
    </location>
</feature>
<keyword evidence="3" id="KW-1185">Reference proteome</keyword>